<evidence type="ECO:0000313" key="2">
    <source>
        <dbReference type="EMBL" id="OZC02498.1"/>
    </source>
</evidence>
<keyword evidence="3" id="KW-1185">Reference proteome</keyword>
<comment type="caution">
    <text evidence="2">The sequence shown here is derived from an EMBL/GenBank/DDBJ whole genome shotgun (WGS) entry which is preliminary data.</text>
</comment>
<name>A0A259TY40_9BACT</name>
<gene>
    <name evidence="2" type="ORF">BSZ36_05605</name>
</gene>
<protein>
    <recommendedName>
        <fullName evidence="4">TonB C-terminal domain-containing protein</fullName>
    </recommendedName>
</protein>
<reference evidence="2 3" key="1">
    <citation type="submission" date="2016-11" db="EMBL/GenBank/DDBJ databases">
        <title>Study of marine rhodopsin-containing bacteria.</title>
        <authorList>
            <person name="Yoshizawa S."/>
            <person name="Kumagai Y."/>
            <person name="Kogure K."/>
        </authorList>
    </citation>
    <scope>NUCLEOTIDE SEQUENCE [LARGE SCALE GENOMIC DNA]</scope>
    <source>
        <strain evidence="2 3">SG-29</strain>
    </source>
</reference>
<proteinExistence type="predicted"/>
<accession>A0A259TY40</accession>
<evidence type="ECO:0000256" key="1">
    <source>
        <dbReference type="SAM" id="MobiDB-lite"/>
    </source>
</evidence>
<dbReference type="Proteomes" id="UP000216446">
    <property type="component" value="Unassembled WGS sequence"/>
</dbReference>
<organism evidence="2 3">
    <name type="scientific">Rubricoccus marinus</name>
    <dbReference type="NCBI Taxonomy" id="716817"/>
    <lineage>
        <taxon>Bacteria</taxon>
        <taxon>Pseudomonadati</taxon>
        <taxon>Rhodothermota</taxon>
        <taxon>Rhodothermia</taxon>
        <taxon>Rhodothermales</taxon>
        <taxon>Rubricoccaceae</taxon>
        <taxon>Rubricoccus</taxon>
    </lineage>
</organism>
<feature type="compositionally biased region" description="Basic and acidic residues" evidence="1">
    <location>
        <begin position="64"/>
        <end position="78"/>
    </location>
</feature>
<dbReference type="InParanoid" id="A0A259TY40"/>
<dbReference type="RefSeq" id="WP_094546819.1">
    <property type="nucleotide sequence ID" value="NZ_MQWB01000001.1"/>
</dbReference>
<evidence type="ECO:0000313" key="3">
    <source>
        <dbReference type="Proteomes" id="UP000216446"/>
    </source>
</evidence>
<dbReference type="EMBL" id="MQWB01000001">
    <property type="protein sequence ID" value="OZC02498.1"/>
    <property type="molecule type" value="Genomic_DNA"/>
</dbReference>
<dbReference type="OrthoDB" id="9836467at2"/>
<evidence type="ECO:0008006" key="4">
    <source>
        <dbReference type="Google" id="ProtNLM"/>
    </source>
</evidence>
<dbReference type="AlphaFoldDB" id="A0A259TY40"/>
<sequence length="255" mass="27182">MSRDDLTALGVSLGVHALLLLLFFTVAAESREALEPADVRLVEMDFGTVPIRPVLTGPPQQAEAGERSQAREQPEPERPAPPSASPVRTPERPRTNTPRETPPIARNTPTPDAPVRRPSPPSNTRTPEANPTPPRQPEPTRTTGTGGGESSTDGNAETGTRTGSGGDAPAEVGFNFGNRSFDCPSIPDAPPGVGGRLTFNITFNPQGQFVSARARGRNSALESHIDPYLRRCRAQRLPGAASQVNQTTQATFNVR</sequence>
<feature type="region of interest" description="Disordered" evidence="1">
    <location>
        <begin position="51"/>
        <end position="176"/>
    </location>
</feature>